<dbReference type="Proteomes" id="UP000694564">
    <property type="component" value="Chromosome 17"/>
</dbReference>
<dbReference type="InterPro" id="IPR012315">
    <property type="entry name" value="KASH"/>
</dbReference>
<dbReference type="GO" id="GO:0005640">
    <property type="term" value="C:nuclear outer membrane"/>
    <property type="evidence" value="ECO:0007669"/>
    <property type="project" value="UniProtKB-SubCell"/>
</dbReference>
<keyword evidence="3 9" id="KW-1133">Transmembrane helix</keyword>
<keyword evidence="5" id="KW-0539">Nucleus</keyword>
<feature type="topological domain" description="Cytoplasmic" evidence="7">
    <location>
        <begin position="1"/>
        <end position="230"/>
    </location>
</feature>
<evidence type="ECO:0000256" key="3">
    <source>
        <dbReference type="ARBA" id="ARBA00022989"/>
    </source>
</evidence>
<evidence type="ECO:0000256" key="7">
    <source>
        <dbReference type="PROSITE-ProRule" id="PRU00385"/>
    </source>
</evidence>
<reference evidence="11" key="1">
    <citation type="submission" date="2025-08" db="UniProtKB">
        <authorList>
            <consortium name="Ensembl"/>
        </authorList>
    </citation>
    <scope>IDENTIFICATION</scope>
</reference>
<evidence type="ECO:0000313" key="12">
    <source>
        <dbReference type="Proteomes" id="UP000694564"/>
    </source>
</evidence>
<keyword evidence="12" id="KW-1185">Reference proteome</keyword>
<feature type="compositionally biased region" description="Low complexity" evidence="8">
    <location>
        <begin position="102"/>
        <end position="112"/>
    </location>
</feature>
<evidence type="ECO:0000256" key="6">
    <source>
        <dbReference type="ARBA" id="ARBA00046312"/>
    </source>
</evidence>
<feature type="compositionally biased region" description="Polar residues" evidence="8">
    <location>
        <begin position="64"/>
        <end position="75"/>
    </location>
</feature>
<feature type="transmembrane region" description="Helical" evidence="9">
    <location>
        <begin position="228"/>
        <end position="249"/>
    </location>
</feature>
<dbReference type="GO" id="GO:0034993">
    <property type="term" value="C:meiotic nuclear membrane microtubule tethering complex"/>
    <property type="evidence" value="ECO:0007669"/>
    <property type="project" value="InterPro"/>
</dbReference>
<protein>
    <submittedName>
        <fullName evidence="11">Spectrin repeat containing nuclear envelope family member 4</fullName>
    </submittedName>
</protein>
<evidence type="ECO:0000313" key="11">
    <source>
        <dbReference type="Ensembl" id="ENSSVLP00005017042.1"/>
    </source>
</evidence>
<dbReference type="GO" id="GO:0045198">
    <property type="term" value="P:establishment of epithelial cell apical/basal polarity"/>
    <property type="evidence" value="ECO:0007669"/>
    <property type="project" value="TreeGrafter"/>
</dbReference>
<evidence type="ECO:0000256" key="2">
    <source>
        <dbReference type="ARBA" id="ARBA00022692"/>
    </source>
</evidence>
<dbReference type="AlphaFoldDB" id="A0A8D2JK82"/>
<evidence type="ECO:0000256" key="1">
    <source>
        <dbReference type="ARBA" id="ARBA00008619"/>
    </source>
</evidence>
<dbReference type="Pfam" id="PF10541">
    <property type="entry name" value="KASH"/>
    <property type="match status" value="1"/>
</dbReference>
<dbReference type="PANTHER" id="PTHR21640:SF1">
    <property type="entry name" value="NESPRIN-4"/>
    <property type="match status" value="1"/>
</dbReference>
<keyword evidence="2 7" id="KW-0812">Transmembrane</keyword>
<comment type="subcellular location">
    <subcellularLocation>
        <location evidence="6">Nucleus outer membrane</location>
        <topology evidence="6">Single-pass type IV membrane protein</topology>
    </subcellularLocation>
</comment>
<evidence type="ECO:0000256" key="9">
    <source>
        <dbReference type="SAM" id="Phobius"/>
    </source>
</evidence>
<organism evidence="11 12">
    <name type="scientific">Sciurus vulgaris</name>
    <name type="common">Eurasian red squirrel</name>
    <dbReference type="NCBI Taxonomy" id="55149"/>
    <lineage>
        <taxon>Eukaryota</taxon>
        <taxon>Metazoa</taxon>
        <taxon>Chordata</taxon>
        <taxon>Craniata</taxon>
        <taxon>Vertebrata</taxon>
        <taxon>Euteleostomi</taxon>
        <taxon>Mammalia</taxon>
        <taxon>Eutheria</taxon>
        <taxon>Euarchontoglires</taxon>
        <taxon>Glires</taxon>
        <taxon>Rodentia</taxon>
        <taxon>Sciuromorpha</taxon>
        <taxon>Sciuridae</taxon>
        <taxon>Sciurinae</taxon>
        <taxon>Sciurini</taxon>
        <taxon>Sciurus</taxon>
    </lineage>
</organism>
<evidence type="ECO:0000256" key="4">
    <source>
        <dbReference type="ARBA" id="ARBA00023136"/>
    </source>
</evidence>
<dbReference type="OrthoDB" id="8676767at2759"/>
<dbReference type="InterPro" id="IPR030268">
    <property type="entry name" value="SYNE4"/>
</dbReference>
<feature type="region of interest" description="Disordered" evidence="8">
    <location>
        <begin position="96"/>
        <end position="171"/>
    </location>
</feature>
<evidence type="ECO:0000256" key="8">
    <source>
        <dbReference type="SAM" id="MobiDB-lite"/>
    </source>
</evidence>
<name>A0A8D2JK82_SCIVU</name>
<evidence type="ECO:0000259" key="10">
    <source>
        <dbReference type="PROSITE" id="PS51049"/>
    </source>
</evidence>
<evidence type="ECO:0000256" key="5">
    <source>
        <dbReference type="ARBA" id="ARBA00023242"/>
    </source>
</evidence>
<feature type="compositionally biased region" description="Pro residues" evidence="8">
    <location>
        <begin position="1"/>
        <end position="20"/>
    </location>
</feature>
<comment type="similarity">
    <text evidence="1">Belongs to the nesprin family.</text>
</comment>
<keyword evidence="4 7" id="KW-0472">Membrane</keyword>
<dbReference type="Ensembl" id="ENSSVLT00005018949.1">
    <property type="protein sequence ID" value="ENSSVLP00005017042.1"/>
    <property type="gene ID" value="ENSSVLG00005013556.1"/>
</dbReference>
<feature type="domain" description="KASH" evidence="10">
    <location>
        <begin position="222"/>
        <end position="279"/>
    </location>
</feature>
<feature type="topological domain" description="Perinuclear space" evidence="7">
    <location>
        <begin position="252"/>
        <end position="279"/>
    </location>
</feature>
<dbReference type="GeneTree" id="ENSGT00510000049061"/>
<feature type="region of interest" description="Disordered" evidence="8">
    <location>
        <begin position="1"/>
        <end position="79"/>
    </location>
</feature>
<proteinExistence type="inferred from homology"/>
<gene>
    <name evidence="11" type="primary">SYNE4</name>
</gene>
<accession>A0A8D2JK82</accession>
<dbReference type="PROSITE" id="PS51049">
    <property type="entry name" value="KASH"/>
    <property type="match status" value="1"/>
</dbReference>
<reference evidence="11" key="2">
    <citation type="submission" date="2025-09" db="UniProtKB">
        <authorList>
            <consortium name="Ensembl"/>
        </authorList>
    </citation>
    <scope>IDENTIFICATION</scope>
</reference>
<dbReference type="SMART" id="SM01249">
    <property type="entry name" value="KASH"/>
    <property type="match status" value="1"/>
</dbReference>
<dbReference type="PANTHER" id="PTHR21640">
    <property type="match status" value="1"/>
</dbReference>
<sequence length="279" mass="30282">MVLSPPRLPSEPLNHPPGAPREPDVAGCTICPVSGEETIRKEQAQDSLDPPGHVQGGLRGTEPPRTSTPSFQEDSAGNKHHEVFEKASMLDQDLEVEGDLDGPGPDGVWGPWAPSNLPTPAELEWDPAGDVGGLGPSKQKTSQTPGAPCELCGHRGPQGRGQNLEKSHTPLSSQDMLTLGLSHQKHLVDHLRRSLLRKPQDKKRQTSPILQDVMLEVDPGASAPTSRWPLTVLFILFLFLLLMSVTLFLPMSGSPCCFRARRAQMPYLMLSYVNGLPPI</sequence>